<comment type="similarity">
    <text evidence="1 4">Belongs to the bacterial solute-binding protein 9 family.</text>
</comment>
<protein>
    <submittedName>
        <fullName evidence="7">Zinc transport system substrate-binding protein</fullName>
    </submittedName>
</protein>
<keyword evidence="8" id="KW-1185">Reference proteome</keyword>
<dbReference type="STRING" id="1121266.SAMN02745883_01152"/>
<dbReference type="CDD" id="cd01017">
    <property type="entry name" value="AdcA"/>
    <property type="match status" value="1"/>
</dbReference>
<dbReference type="GO" id="GO:0007155">
    <property type="term" value="P:cell adhesion"/>
    <property type="evidence" value="ECO:0007669"/>
    <property type="project" value="InterPro"/>
</dbReference>
<organism evidence="7 8">
    <name type="scientific">Caminicella sporogenes DSM 14501</name>
    <dbReference type="NCBI Taxonomy" id="1121266"/>
    <lineage>
        <taxon>Bacteria</taxon>
        <taxon>Bacillati</taxon>
        <taxon>Bacillota</taxon>
        <taxon>Clostridia</taxon>
        <taxon>Peptostreptococcales</taxon>
        <taxon>Caminicellaceae</taxon>
        <taxon>Caminicella</taxon>
    </lineage>
</organism>
<keyword evidence="2 4" id="KW-0813">Transport</keyword>
<dbReference type="GO" id="GO:0030001">
    <property type="term" value="P:metal ion transport"/>
    <property type="evidence" value="ECO:0007669"/>
    <property type="project" value="InterPro"/>
</dbReference>
<evidence type="ECO:0000256" key="3">
    <source>
        <dbReference type="ARBA" id="ARBA00022729"/>
    </source>
</evidence>
<evidence type="ECO:0000313" key="7">
    <source>
        <dbReference type="EMBL" id="SHK05818.1"/>
    </source>
</evidence>
<keyword evidence="5" id="KW-0175">Coiled coil</keyword>
<reference evidence="7 8" key="1">
    <citation type="submission" date="2016-11" db="EMBL/GenBank/DDBJ databases">
        <authorList>
            <person name="Jaros S."/>
            <person name="Januszkiewicz K."/>
            <person name="Wedrychowicz H."/>
        </authorList>
    </citation>
    <scope>NUCLEOTIDE SEQUENCE [LARGE SCALE GENOMIC DNA]</scope>
    <source>
        <strain evidence="7 8">DSM 14501</strain>
    </source>
</reference>
<dbReference type="InterPro" id="IPR006128">
    <property type="entry name" value="Lipoprotein_PsaA-like"/>
</dbReference>
<dbReference type="SUPFAM" id="SSF53807">
    <property type="entry name" value="Helical backbone' metal receptor"/>
    <property type="match status" value="1"/>
</dbReference>
<dbReference type="InterPro" id="IPR050492">
    <property type="entry name" value="Bact_metal-bind_prot9"/>
</dbReference>
<feature type="coiled-coil region" evidence="5">
    <location>
        <begin position="167"/>
        <end position="201"/>
    </location>
</feature>
<evidence type="ECO:0000256" key="4">
    <source>
        <dbReference type="RuleBase" id="RU003512"/>
    </source>
</evidence>
<dbReference type="PROSITE" id="PS51257">
    <property type="entry name" value="PROKAR_LIPOPROTEIN"/>
    <property type="match status" value="1"/>
</dbReference>
<accession>A0A1M6PCY6</accession>
<dbReference type="Gene3D" id="3.40.50.1980">
    <property type="entry name" value="Nitrogenase molybdenum iron protein domain"/>
    <property type="match status" value="2"/>
</dbReference>
<proteinExistence type="inferred from homology"/>
<dbReference type="RefSeq" id="WP_072966504.1">
    <property type="nucleotide sequence ID" value="NZ_FRAJ01000008.1"/>
</dbReference>
<feature type="chain" id="PRO_5038347467" evidence="6">
    <location>
        <begin position="23"/>
        <end position="315"/>
    </location>
</feature>
<keyword evidence="3 6" id="KW-0732">Signal</keyword>
<dbReference type="PANTHER" id="PTHR42953:SF3">
    <property type="entry name" value="HIGH-AFFINITY ZINC UPTAKE SYSTEM PROTEIN ZNUA"/>
    <property type="match status" value="1"/>
</dbReference>
<dbReference type="PRINTS" id="PR00691">
    <property type="entry name" value="ADHESINB"/>
</dbReference>
<dbReference type="PRINTS" id="PR00690">
    <property type="entry name" value="ADHESNFAMILY"/>
</dbReference>
<dbReference type="InterPro" id="IPR006129">
    <property type="entry name" value="AdhesinB"/>
</dbReference>
<evidence type="ECO:0000313" key="8">
    <source>
        <dbReference type="Proteomes" id="UP000184082"/>
    </source>
</evidence>
<dbReference type="Pfam" id="PF01297">
    <property type="entry name" value="ZnuA"/>
    <property type="match status" value="1"/>
</dbReference>
<evidence type="ECO:0000256" key="5">
    <source>
        <dbReference type="SAM" id="Coils"/>
    </source>
</evidence>
<evidence type="ECO:0000256" key="2">
    <source>
        <dbReference type="ARBA" id="ARBA00022448"/>
    </source>
</evidence>
<feature type="signal peptide" evidence="6">
    <location>
        <begin position="1"/>
        <end position="22"/>
    </location>
</feature>
<evidence type="ECO:0000256" key="6">
    <source>
        <dbReference type="SAM" id="SignalP"/>
    </source>
</evidence>
<gene>
    <name evidence="7" type="ORF">SAMN02745883_01152</name>
</gene>
<dbReference type="Proteomes" id="UP000184082">
    <property type="component" value="Unassembled WGS sequence"/>
</dbReference>
<dbReference type="AlphaFoldDB" id="A0A1M6PCY6"/>
<dbReference type="PANTHER" id="PTHR42953">
    <property type="entry name" value="HIGH-AFFINITY ZINC UPTAKE SYSTEM PROTEIN ZNUA-RELATED"/>
    <property type="match status" value="1"/>
</dbReference>
<dbReference type="GO" id="GO:0046872">
    <property type="term" value="F:metal ion binding"/>
    <property type="evidence" value="ECO:0007669"/>
    <property type="project" value="InterPro"/>
</dbReference>
<dbReference type="InterPro" id="IPR006127">
    <property type="entry name" value="ZnuA-like"/>
</dbReference>
<evidence type="ECO:0000256" key="1">
    <source>
        <dbReference type="ARBA" id="ARBA00011028"/>
    </source>
</evidence>
<name>A0A1M6PCY6_9FIRM</name>
<dbReference type="EMBL" id="FRAJ01000008">
    <property type="protein sequence ID" value="SHK05818.1"/>
    <property type="molecule type" value="Genomic_DNA"/>
</dbReference>
<sequence>MIKKFFSIIVAVLMLLTTACSTQSKTQSNIEKNTDKLIVYASIYPMYDFAKKIGKDKVDVKLMVPPGAEPHQWEPTAKLMSKLEKADVFIYNGVNMEMWADKLVNSLNNDKLIVVEASRGIELRKFERNDEHANAENKHHHGIYDPHIWLDPIRAIKQAENIKNAFIKADEKNKEFYEENFKEFADELRQLDEKYKKELKDRKLDYIVVSHAAFGYMADRYGLKQISISGLSPQEEPSAAKMAKISKLVDEYGIKYIFFETLASPKLAKVIAVETGAKTAVLNPIGGMTKEDMEKGKDYISVMYENLEVLKKAVH</sequence>